<evidence type="ECO:0000313" key="2">
    <source>
        <dbReference type="Proteomes" id="UP001596161"/>
    </source>
</evidence>
<dbReference type="Proteomes" id="UP001596161">
    <property type="component" value="Unassembled WGS sequence"/>
</dbReference>
<proteinExistence type="predicted"/>
<comment type="caution">
    <text evidence="1">The sequence shown here is derived from an EMBL/GenBank/DDBJ whole genome shotgun (WGS) entry which is preliminary data.</text>
</comment>
<accession>A0ABW0EE52</accession>
<sequence>MNATPAYERTISKHLDLLSAFGFSYTNQTSTTDTFEGRLMLGTRFYFSPEKRIQTRLTLRFERRHLYDFGEENWETSHRSRVRGEVIIPLNKPHYSEDEMWYAIADYEYFFVVDKDLNERFANRTRTRFGIGYRHNYNFRFEAIFMHQRSRNQIETGFLTTDNIIRLRIKHYLK</sequence>
<dbReference type="EMBL" id="JBHSKT010000006">
    <property type="protein sequence ID" value="MFC5271184.1"/>
    <property type="molecule type" value="Genomic_DNA"/>
</dbReference>
<name>A0ABW0EE52_9BACT</name>
<reference evidence="2" key="1">
    <citation type="journal article" date="2019" name="Int. J. Syst. Evol. Microbiol.">
        <title>The Global Catalogue of Microorganisms (GCM) 10K type strain sequencing project: providing services to taxonomists for standard genome sequencing and annotation.</title>
        <authorList>
            <consortium name="The Broad Institute Genomics Platform"/>
            <consortium name="The Broad Institute Genome Sequencing Center for Infectious Disease"/>
            <person name="Wu L."/>
            <person name="Ma J."/>
        </authorList>
    </citation>
    <scope>NUCLEOTIDE SEQUENCE [LARGE SCALE GENOMIC DNA]</scope>
    <source>
        <strain evidence="2">KACC 12602</strain>
    </source>
</reference>
<evidence type="ECO:0000313" key="1">
    <source>
        <dbReference type="EMBL" id="MFC5271184.1"/>
    </source>
</evidence>
<protein>
    <submittedName>
        <fullName evidence="1">DUF2490 domain-containing protein</fullName>
    </submittedName>
</protein>
<dbReference type="RefSeq" id="WP_378017551.1">
    <property type="nucleotide sequence ID" value="NZ_JBHSKT010000006.1"/>
</dbReference>
<dbReference type="Pfam" id="PF10677">
    <property type="entry name" value="DUF2490"/>
    <property type="match status" value="1"/>
</dbReference>
<dbReference type="InterPro" id="IPR019619">
    <property type="entry name" value="DUF2490"/>
</dbReference>
<keyword evidence="2" id="KW-1185">Reference proteome</keyword>
<organism evidence="1 2">
    <name type="scientific">Adhaeribacter terreus</name>
    <dbReference type="NCBI Taxonomy" id="529703"/>
    <lineage>
        <taxon>Bacteria</taxon>
        <taxon>Pseudomonadati</taxon>
        <taxon>Bacteroidota</taxon>
        <taxon>Cytophagia</taxon>
        <taxon>Cytophagales</taxon>
        <taxon>Hymenobacteraceae</taxon>
        <taxon>Adhaeribacter</taxon>
    </lineage>
</organism>
<gene>
    <name evidence="1" type="ORF">ACFPIB_11225</name>
</gene>